<dbReference type="Proteomes" id="UP000531659">
    <property type="component" value="Unassembled WGS sequence"/>
</dbReference>
<keyword evidence="7 12" id="KW-0479">Metal-binding</keyword>
<evidence type="ECO:0000256" key="10">
    <source>
        <dbReference type="ARBA" id="ARBA00023304"/>
    </source>
</evidence>
<feature type="domain" description="Thiamine pyrophosphate enzyme N-terminal TPP-binding" evidence="15">
    <location>
        <begin position="4"/>
        <end position="120"/>
    </location>
</feature>
<dbReference type="InterPro" id="IPR045229">
    <property type="entry name" value="TPP_enz"/>
</dbReference>
<dbReference type="Pfam" id="PF00205">
    <property type="entry name" value="TPP_enzyme_M"/>
    <property type="match status" value="1"/>
</dbReference>
<comment type="pathway">
    <text evidence="2 12">Amino-acid biosynthesis; L-valine biosynthesis; L-valine from pyruvate: step 1/4.</text>
</comment>
<name>A0A7Y3SV44_9CLOT</name>
<evidence type="ECO:0000259" key="15">
    <source>
        <dbReference type="Pfam" id="PF02776"/>
    </source>
</evidence>
<keyword evidence="10 12" id="KW-0100">Branched-chain amino acid biosynthesis</keyword>
<evidence type="ECO:0000313" key="17">
    <source>
        <dbReference type="Proteomes" id="UP000531659"/>
    </source>
</evidence>
<dbReference type="SUPFAM" id="SSF52518">
    <property type="entry name" value="Thiamin diphosphate-binding fold (THDP-binding)"/>
    <property type="match status" value="2"/>
</dbReference>
<dbReference type="InterPro" id="IPR039368">
    <property type="entry name" value="AHAS_TPP"/>
</dbReference>
<comment type="cofactor">
    <cofactor evidence="12">
        <name>thiamine diphosphate</name>
        <dbReference type="ChEBI" id="CHEBI:58937"/>
    </cofactor>
    <text evidence="12">Binds 1 thiamine pyrophosphate per subunit.</text>
</comment>
<dbReference type="InterPro" id="IPR012846">
    <property type="entry name" value="Acetolactate_synth_lsu"/>
</dbReference>
<dbReference type="AlphaFoldDB" id="A0A7Y3SV44"/>
<dbReference type="InterPro" id="IPR012001">
    <property type="entry name" value="Thiamin_PyroP_enz_TPP-bd_dom"/>
</dbReference>
<dbReference type="UniPathway" id="UPA00047">
    <property type="reaction ID" value="UER00055"/>
</dbReference>
<evidence type="ECO:0000256" key="1">
    <source>
        <dbReference type="ARBA" id="ARBA00004974"/>
    </source>
</evidence>
<organism evidence="16 17">
    <name type="scientific">Clostridium estertheticum</name>
    <dbReference type="NCBI Taxonomy" id="238834"/>
    <lineage>
        <taxon>Bacteria</taxon>
        <taxon>Bacillati</taxon>
        <taxon>Bacillota</taxon>
        <taxon>Clostridia</taxon>
        <taxon>Eubacteriales</taxon>
        <taxon>Clostridiaceae</taxon>
        <taxon>Clostridium</taxon>
    </lineage>
</organism>
<dbReference type="CDD" id="cd07035">
    <property type="entry name" value="TPP_PYR_POX_like"/>
    <property type="match status" value="1"/>
</dbReference>
<dbReference type="GO" id="GO:0005948">
    <property type="term" value="C:acetolactate synthase complex"/>
    <property type="evidence" value="ECO:0007669"/>
    <property type="project" value="TreeGrafter"/>
</dbReference>
<dbReference type="FunFam" id="3.40.50.1220:FF:000008">
    <property type="entry name" value="Acetolactate synthase"/>
    <property type="match status" value="1"/>
</dbReference>
<gene>
    <name evidence="16" type="primary">ilvB</name>
    <name evidence="16" type="ORF">HLQ16_06975</name>
</gene>
<keyword evidence="6 12" id="KW-0808">Transferase</keyword>
<comment type="pathway">
    <text evidence="1 12">Amino-acid biosynthesis; L-isoleucine biosynthesis; L-isoleucine from 2-oxobutanoate: step 1/4.</text>
</comment>
<dbReference type="UniPathway" id="UPA00049">
    <property type="reaction ID" value="UER00059"/>
</dbReference>
<dbReference type="Pfam" id="PF02775">
    <property type="entry name" value="TPP_enzyme_C"/>
    <property type="match status" value="1"/>
</dbReference>
<evidence type="ECO:0000256" key="9">
    <source>
        <dbReference type="ARBA" id="ARBA00023052"/>
    </source>
</evidence>
<evidence type="ECO:0000256" key="12">
    <source>
        <dbReference type="RuleBase" id="RU003591"/>
    </source>
</evidence>
<evidence type="ECO:0000259" key="14">
    <source>
        <dbReference type="Pfam" id="PF02775"/>
    </source>
</evidence>
<comment type="caution">
    <text evidence="16">The sequence shown here is derived from an EMBL/GenBank/DDBJ whole genome shotgun (WGS) entry which is preliminary data.</text>
</comment>
<dbReference type="GO" id="GO:0009097">
    <property type="term" value="P:isoleucine biosynthetic process"/>
    <property type="evidence" value="ECO:0007669"/>
    <property type="project" value="UniProtKB-UniPathway"/>
</dbReference>
<feature type="domain" description="Thiamine pyrophosphate enzyme TPP-binding" evidence="14">
    <location>
        <begin position="382"/>
        <end position="530"/>
    </location>
</feature>
<evidence type="ECO:0000256" key="6">
    <source>
        <dbReference type="ARBA" id="ARBA00022679"/>
    </source>
</evidence>
<dbReference type="PANTHER" id="PTHR18968">
    <property type="entry name" value="THIAMINE PYROPHOSPHATE ENZYMES"/>
    <property type="match status" value="1"/>
</dbReference>
<feature type="domain" description="Thiamine pyrophosphate enzyme central" evidence="13">
    <location>
        <begin position="193"/>
        <end position="328"/>
    </location>
</feature>
<dbReference type="EC" id="2.2.1.6" evidence="4 12"/>
<dbReference type="CDD" id="cd02015">
    <property type="entry name" value="TPP_AHAS"/>
    <property type="match status" value="1"/>
</dbReference>
<dbReference type="RefSeq" id="WP_171296398.1">
    <property type="nucleotide sequence ID" value="NZ_CP087098.1"/>
</dbReference>
<dbReference type="NCBIfam" id="TIGR00118">
    <property type="entry name" value="acolac_lg"/>
    <property type="match status" value="1"/>
</dbReference>
<dbReference type="Pfam" id="PF02776">
    <property type="entry name" value="TPP_enzyme_N"/>
    <property type="match status" value="1"/>
</dbReference>
<keyword evidence="5 12" id="KW-0028">Amino-acid biosynthesis</keyword>
<evidence type="ECO:0000256" key="4">
    <source>
        <dbReference type="ARBA" id="ARBA00013145"/>
    </source>
</evidence>
<keyword evidence="8 12" id="KW-0460">Magnesium</keyword>
<sequence length="554" mass="61218">MLLNGAQIVLKCLKEQESNIIFGYPGGAVIPLYDALYDELDYFTHIRTAHEQAAVHAADGYARSTGKVGVCFVTSGPGATNTITGIATAYMDSIPMVVITGQVARSLLGRDSFQEIDIMGITLSITKHSCIVKDEKELAGIIRKAFEIAKSGRQGPVLIDIPKDIFLSETEYKMVEKEDKIQTPTLNIEMKKIQEVALMIKSSKKPIIYAGGGIKTANASKKFCEFAKLCGIPVANTLMGLGTIPRDHKLSLGMVGMHGFRETNLAVTRSDLIIAIGARFSDRVIGKADEFAPAAKIIQIDIDETEIDKNKSVDLSLIGDMNTILEGLISNMDQKDRKAWREEIENLKVTNNTNIKQNSFTHVDVLKCLNGALEEDTIVATDVGQHQMWTAQMWKFKYPRTFITSGGLGTMGFGLGAAIGSQMGNLDKRVLLVTGDGSFRMSCNELQTISKYKLPIITVIMNNHTLGMVRQWQRMFSNERYSETNIGDEVNYVKLAQAYGIEAYRVTSRDQLNNVLEIVTKEKRPMLIDCVIDKEEGVYPIVPPGKSIKELVLE</sequence>
<dbReference type="PANTHER" id="PTHR18968:SF13">
    <property type="entry name" value="ACETOLACTATE SYNTHASE CATALYTIC SUBUNIT, MITOCHONDRIAL"/>
    <property type="match status" value="1"/>
</dbReference>
<evidence type="ECO:0000256" key="11">
    <source>
        <dbReference type="ARBA" id="ARBA00048670"/>
    </source>
</evidence>
<evidence type="ECO:0000313" key="16">
    <source>
        <dbReference type="EMBL" id="NNU75670.1"/>
    </source>
</evidence>
<proteinExistence type="inferred from homology"/>
<dbReference type="GO" id="GO:0030976">
    <property type="term" value="F:thiamine pyrophosphate binding"/>
    <property type="evidence" value="ECO:0007669"/>
    <property type="project" value="UniProtKB-UniRule"/>
</dbReference>
<evidence type="ECO:0000256" key="3">
    <source>
        <dbReference type="ARBA" id="ARBA00007812"/>
    </source>
</evidence>
<comment type="cofactor">
    <cofactor evidence="12">
        <name>Mg(2+)</name>
        <dbReference type="ChEBI" id="CHEBI:18420"/>
    </cofactor>
    <text evidence="12">Binds 1 Mg(2+) ion per subunit.</text>
</comment>
<dbReference type="FunFam" id="3.40.50.970:FF:000007">
    <property type="entry name" value="Acetolactate synthase"/>
    <property type="match status" value="1"/>
</dbReference>
<dbReference type="EMBL" id="JABEYB010000004">
    <property type="protein sequence ID" value="NNU75670.1"/>
    <property type="molecule type" value="Genomic_DNA"/>
</dbReference>
<dbReference type="SUPFAM" id="SSF52467">
    <property type="entry name" value="DHS-like NAD/FAD-binding domain"/>
    <property type="match status" value="1"/>
</dbReference>
<keyword evidence="9 12" id="KW-0786">Thiamine pyrophosphate</keyword>
<dbReference type="InterPro" id="IPR029061">
    <property type="entry name" value="THDP-binding"/>
</dbReference>
<dbReference type="InterPro" id="IPR011766">
    <property type="entry name" value="TPP_enzyme_TPP-bd"/>
</dbReference>
<dbReference type="GO" id="GO:0050660">
    <property type="term" value="F:flavin adenine dinucleotide binding"/>
    <property type="evidence" value="ECO:0007669"/>
    <property type="project" value="InterPro"/>
</dbReference>
<evidence type="ECO:0000256" key="5">
    <source>
        <dbReference type="ARBA" id="ARBA00022605"/>
    </source>
</evidence>
<reference evidence="16 17" key="1">
    <citation type="submission" date="2020-05" db="EMBL/GenBank/DDBJ databases">
        <title>Complete genome of Clostridium estertheticum subspecies estertheticum, isolated from Vacuum packed lamb meat from New Zealand imported to Switzerland.</title>
        <authorList>
            <person name="Wambui J."/>
            <person name="Stevens M.J.A."/>
            <person name="Stephan R."/>
        </authorList>
    </citation>
    <scope>NUCLEOTIDE SEQUENCE [LARGE SCALE GENOMIC DNA]</scope>
    <source>
        <strain evidence="16 17">CEST001</strain>
    </source>
</reference>
<accession>A0A7Y3SV44</accession>
<dbReference type="GO" id="GO:0003984">
    <property type="term" value="F:acetolactate synthase activity"/>
    <property type="evidence" value="ECO:0007669"/>
    <property type="project" value="UniProtKB-EC"/>
</dbReference>
<dbReference type="Gene3D" id="3.40.50.1220">
    <property type="entry name" value="TPP-binding domain"/>
    <property type="match status" value="1"/>
</dbReference>
<comment type="similarity">
    <text evidence="3 12">Belongs to the TPP enzyme family.</text>
</comment>
<evidence type="ECO:0000256" key="7">
    <source>
        <dbReference type="ARBA" id="ARBA00022723"/>
    </source>
</evidence>
<dbReference type="InterPro" id="IPR012000">
    <property type="entry name" value="Thiamin_PyroP_enz_cen_dom"/>
</dbReference>
<protein>
    <recommendedName>
        <fullName evidence="4 12">Acetolactate synthase</fullName>
        <ecNumber evidence="4 12">2.2.1.6</ecNumber>
    </recommendedName>
</protein>
<comment type="catalytic activity">
    <reaction evidence="11 12">
        <text>2 pyruvate + H(+) = (2S)-2-acetolactate + CO2</text>
        <dbReference type="Rhea" id="RHEA:25249"/>
        <dbReference type="ChEBI" id="CHEBI:15361"/>
        <dbReference type="ChEBI" id="CHEBI:15378"/>
        <dbReference type="ChEBI" id="CHEBI:16526"/>
        <dbReference type="ChEBI" id="CHEBI:58476"/>
        <dbReference type="EC" id="2.2.1.6"/>
    </reaction>
</comment>
<dbReference type="GO" id="GO:0000287">
    <property type="term" value="F:magnesium ion binding"/>
    <property type="evidence" value="ECO:0007669"/>
    <property type="project" value="UniProtKB-UniRule"/>
</dbReference>
<dbReference type="InterPro" id="IPR029035">
    <property type="entry name" value="DHS-like_NAD/FAD-binding_dom"/>
</dbReference>
<evidence type="ECO:0000259" key="13">
    <source>
        <dbReference type="Pfam" id="PF00205"/>
    </source>
</evidence>
<evidence type="ECO:0000256" key="2">
    <source>
        <dbReference type="ARBA" id="ARBA00005025"/>
    </source>
</evidence>
<dbReference type="GO" id="GO:0009099">
    <property type="term" value="P:L-valine biosynthetic process"/>
    <property type="evidence" value="ECO:0007669"/>
    <property type="project" value="UniProtKB-UniPathway"/>
</dbReference>
<dbReference type="Gene3D" id="3.40.50.970">
    <property type="match status" value="2"/>
</dbReference>
<evidence type="ECO:0000256" key="8">
    <source>
        <dbReference type="ARBA" id="ARBA00022842"/>
    </source>
</evidence>